<evidence type="ECO:0000313" key="5">
    <source>
        <dbReference type="Proteomes" id="UP000178953"/>
    </source>
</evidence>
<dbReference type="EMBL" id="MCHX01000046">
    <property type="protein sequence ID" value="OFJ52180.1"/>
    <property type="molecule type" value="Genomic_DNA"/>
</dbReference>
<organism evidence="4 5">
    <name type="scientific">Mycolicibacterium grossiae</name>
    <dbReference type="NCBI Taxonomy" id="1552759"/>
    <lineage>
        <taxon>Bacteria</taxon>
        <taxon>Bacillati</taxon>
        <taxon>Actinomycetota</taxon>
        <taxon>Actinomycetes</taxon>
        <taxon>Mycobacteriales</taxon>
        <taxon>Mycobacteriaceae</taxon>
        <taxon>Mycolicibacterium</taxon>
    </lineage>
</organism>
<evidence type="ECO:0000256" key="1">
    <source>
        <dbReference type="SAM" id="MobiDB-lite"/>
    </source>
</evidence>
<feature type="transmembrane region" description="Helical" evidence="2">
    <location>
        <begin position="9"/>
        <end position="28"/>
    </location>
</feature>
<feature type="region of interest" description="Disordered" evidence="1">
    <location>
        <begin position="39"/>
        <end position="90"/>
    </location>
</feature>
<comment type="caution">
    <text evidence="4">The sequence shown here is derived from an EMBL/GenBank/DDBJ whole genome shotgun (WGS) entry which is preliminary data.</text>
</comment>
<keyword evidence="2" id="KW-1133">Transmembrane helix</keyword>
<feature type="compositionally biased region" description="Low complexity" evidence="1">
    <location>
        <begin position="52"/>
        <end position="66"/>
    </location>
</feature>
<proteinExistence type="predicted"/>
<name>A0A1E8Q2C2_9MYCO</name>
<dbReference type="RefSeq" id="WP_070354635.1">
    <property type="nucleotide sequence ID" value="NZ_MCHX01000046.1"/>
</dbReference>
<reference evidence="4 5" key="1">
    <citation type="submission" date="2016-09" db="EMBL/GenBank/DDBJ databases">
        <title>genome sequence of Mycobacterium sp. 739 SCH.</title>
        <authorList>
            <person name="Greninger A.L."/>
            <person name="Qin X."/>
            <person name="Jerome K."/>
            <person name="Vora S."/>
            <person name="Quinn K."/>
        </authorList>
    </citation>
    <scope>NUCLEOTIDE SEQUENCE [LARGE SCALE GENOMIC DNA]</scope>
    <source>
        <strain evidence="4 5">SCH</strain>
    </source>
</reference>
<dbReference type="InterPro" id="IPR026954">
    <property type="entry name" value="PknH-like_Extracell"/>
</dbReference>
<dbReference type="Proteomes" id="UP000178953">
    <property type="component" value="Unassembled WGS sequence"/>
</dbReference>
<evidence type="ECO:0000259" key="3">
    <source>
        <dbReference type="Pfam" id="PF14032"/>
    </source>
</evidence>
<keyword evidence="2" id="KW-0472">Membrane</keyword>
<sequence>MQQLQQRQWWVAGVVVVIAAALVAYVMLTGDKSANEDATTASTTVAQVPAGPTTTVPSEPSAESTPTNPPPPSGSPAPPPPPAPAGPTLAPEALAPLLLPGAEIDKQLNIAGAASVGPVESQPLGGDVQPPHCTGAWGPAYAATYDGTGFTGLAVGVVALGREHRVGQAALAFPDPAAARRIYDKLLADWNACQNTHAVFNYQGAVTEIDIKTPRPIGDINTLMLVPTTSTVPGQQCERGMALRGNVIVDVRVCSPTVGSAGYSITRAIADKVR</sequence>
<gene>
    <name evidence="4" type="ORF">BEL07_19070</name>
</gene>
<dbReference type="Gene3D" id="3.40.1000.70">
    <property type="entry name" value="PknH-like extracellular domain"/>
    <property type="match status" value="1"/>
</dbReference>
<accession>A0A1E8Q2C2</accession>
<keyword evidence="2" id="KW-0812">Transmembrane</keyword>
<dbReference type="AlphaFoldDB" id="A0A1E8Q2C2"/>
<dbReference type="InterPro" id="IPR038232">
    <property type="entry name" value="PknH-like_Extracell_sf"/>
</dbReference>
<feature type="compositionally biased region" description="Pro residues" evidence="1">
    <location>
        <begin position="67"/>
        <end position="85"/>
    </location>
</feature>
<dbReference type="Pfam" id="PF14032">
    <property type="entry name" value="PknH_C"/>
    <property type="match status" value="1"/>
</dbReference>
<evidence type="ECO:0000313" key="4">
    <source>
        <dbReference type="EMBL" id="OFJ52180.1"/>
    </source>
</evidence>
<evidence type="ECO:0000256" key="2">
    <source>
        <dbReference type="SAM" id="Phobius"/>
    </source>
</evidence>
<protein>
    <recommendedName>
        <fullName evidence="3">PknH-like extracellular domain-containing protein</fullName>
    </recommendedName>
</protein>
<feature type="domain" description="PknH-like extracellular" evidence="3">
    <location>
        <begin position="90"/>
        <end position="272"/>
    </location>
</feature>
<keyword evidence="5" id="KW-1185">Reference proteome</keyword>